<keyword evidence="5" id="KW-1185">Reference proteome</keyword>
<dbReference type="EMBL" id="VCHE01000094">
    <property type="protein sequence ID" value="KAB2571705.1"/>
    <property type="molecule type" value="Genomic_DNA"/>
</dbReference>
<dbReference type="PANTHER" id="PTHR33112:SF16">
    <property type="entry name" value="HETEROKARYON INCOMPATIBILITY DOMAIN-CONTAINING PROTEIN"/>
    <property type="match status" value="1"/>
</dbReference>
<evidence type="ECO:0000313" key="5">
    <source>
        <dbReference type="Proteomes" id="UP000325902"/>
    </source>
</evidence>
<protein>
    <recommendedName>
        <fullName evidence="3">Heterokaryon incompatibility domain-containing protein</fullName>
    </recommendedName>
</protein>
<feature type="domain" description="Heterokaryon incompatibility" evidence="3">
    <location>
        <begin position="2"/>
        <end position="110"/>
    </location>
</feature>
<accession>A0A5N5D1Y6</accession>
<keyword evidence="1" id="KW-0175">Coiled coil</keyword>
<feature type="coiled-coil region" evidence="1">
    <location>
        <begin position="371"/>
        <end position="440"/>
    </location>
</feature>
<dbReference type="Proteomes" id="UP000325902">
    <property type="component" value="Unassembled WGS sequence"/>
</dbReference>
<reference evidence="4 5" key="1">
    <citation type="journal article" date="2019" name="Sci. Rep.">
        <title>A multi-omics analysis of the grapevine pathogen Lasiodiplodia theobromae reveals that temperature affects the expression of virulence- and pathogenicity-related genes.</title>
        <authorList>
            <person name="Felix C."/>
            <person name="Meneses R."/>
            <person name="Goncalves M.F.M."/>
            <person name="Tilleman L."/>
            <person name="Duarte A.S."/>
            <person name="Jorrin-Novo J.V."/>
            <person name="Van de Peer Y."/>
            <person name="Deforce D."/>
            <person name="Van Nieuwerburgh F."/>
            <person name="Esteves A.C."/>
            <person name="Alves A."/>
        </authorList>
    </citation>
    <scope>NUCLEOTIDE SEQUENCE [LARGE SCALE GENOMIC DNA]</scope>
    <source>
        <strain evidence="4 5">LA-SOL3</strain>
    </source>
</reference>
<dbReference type="AlphaFoldDB" id="A0A5N5D1Y6"/>
<dbReference type="OrthoDB" id="5135333at2759"/>
<dbReference type="Pfam" id="PF06985">
    <property type="entry name" value="HET"/>
    <property type="match status" value="1"/>
</dbReference>
<name>A0A5N5D1Y6_9PEZI</name>
<dbReference type="PANTHER" id="PTHR33112">
    <property type="entry name" value="DOMAIN PROTEIN, PUTATIVE-RELATED"/>
    <property type="match status" value="1"/>
</dbReference>
<feature type="region of interest" description="Disordered" evidence="2">
    <location>
        <begin position="234"/>
        <end position="258"/>
    </location>
</feature>
<evidence type="ECO:0000259" key="3">
    <source>
        <dbReference type="Pfam" id="PF06985"/>
    </source>
</evidence>
<comment type="caution">
    <text evidence="4">The sequence shown here is derived from an EMBL/GenBank/DDBJ whole genome shotgun (WGS) entry which is preliminary data.</text>
</comment>
<evidence type="ECO:0000256" key="2">
    <source>
        <dbReference type="SAM" id="MobiDB-lite"/>
    </source>
</evidence>
<organism evidence="4 5">
    <name type="scientific">Lasiodiplodia theobromae</name>
    <dbReference type="NCBI Taxonomy" id="45133"/>
    <lineage>
        <taxon>Eukaryota</taxon>
        <taxon>Fungi</taxon>
        <taxon>Dikarya</taxon>
        <taxon>Ascomycota</taxon>
        <taxon>Pezizomycotina</taxon>
        <taxon>Dothideomycetes</taxon>
        <taxon>Dothideomycetes incertae sedis</taxon>
        <taxon>Botryosphaeriales</taxon>
        <taxon>Botryosphaeriaceae</taxon>
        <taxon>Lasiodiplodia</taxon>
    </lineage>
</organism>
<sequence>MPKVIQDTVKLVRRLGYRYLWIDAICIVQNSARSWKLNAEIMNMIYRNADLTICAADGVDATAGLKALSKPTHSQIIVECAPGLRLMVCRLAEASIKKSKWNTRGWTFQERLLSRRCLIFTEGRVMFQCRSSAMSEDIVTAPGSVENASRWSLDLLQSPLQLLNSLAPRPIWFYMNCVQLYSARDLTKSGDILAAFNGVSNHIEDALSSPLTFGLPTSHFDLALLWIPLGSSQRRMGDESEDERFDDEPSRRRNNGHTRETNFPSWSWCGWQGCTMDYLTNSMIDDCLEDVNEWLTHHTWIQWHIRDGRGRLRPLWDSTSAREPRFTEKRWRGYSSESDDLQVFSRLAPIARKGRWQPTDILEERKVAEERKMYERKVEEERKMYERKVEEERRKREMEAEEERRMREKKAAEERRMRELKEIERLKAEEERRMWELKEMKEMERLKRKKAAARRTATDTAHDQYGRVIGLHHHHMGERMYFQRTIPESPYKVNMTEYTPDKDMEYPDSPILQFWTHSAFLRLYPSEHDRKNGLVRFSITDVSNDWCGTIQLSENWVEAEEARQKNEGLNWDSAQYEFLALSEAKKFTEEECGAWTYYLPLERKQSEWDLYFVLLTEKRNGTWSRVALGKVFSTAFENELGGSSEWKEIVLV</sequence>
<proteinExistence type="predicted"/>
<evidence type="ECO:0000313" key="4">
    <source>
        <dbReference type="EMBL" id="KAB2571705.1"/>
    </source>
</evidence>
<dbReference type="InterPro" id="IPR010730">
    <property type="entry name" value="HET"/>
</dbReference>
<gene>
    <name evidence="4" type="ORF">DBV05_g9605</name>
</gene>
<evidence type="ECO:0000256" key="1">
    <source>
        <dbReference type="SAM" id="Coils"/>
    </source>
</evidence>